<evidence type="ECO:0000256" key="2">
    <source>
        <dbReference type="ARBA" id="ARBA00010198"/>
    </source>
</evidence>
<keyword evidence="6" id="KW-1185">Reference proteome</keyword>
<evidence type="ECO:0000313" key="6">
    <source>
        <dbReference type="Proteomes" id="UP000186698"/>
    </source>
</evidence>
<comment type="subcellular location">
    <subcellularLocation>
        <location evidence="1">Secreted</location>
    </subcellularLocation>
</comment>
<dbReference type="GeneID" id="108698689"/>
<keyword evidence="3" id="KW-0964">Secreted</keyword>
<dbReference type="InterPro" id="IPR005533">
    <property type="entry name" value="AMOP_dom"/>
</dbReference>
<dbReference type="InterPro" id="IPR036383">
    <property type="entry name" value="TSP1_rpt_sf"/>
</dbReference>
<sequence>MPGLPALLLFCSLELVGTAPALNSRPAAVNVETDQLTYLREDTSASPQVTNHWENLAPSQSSKYKRSTLGVKGESFPFQSSFPTREASSLIMDLHGLAEANLSLENPNIQVTIEVDPDSQTEFELDLSDSRTDWSDSDWVSQHEQLFWPLFWEYSDLSQEEGLTTGTPAPEIEDYSSQYDWEDNVLSGGEGDRKSLHQTDKTWVSEEKYQYDYEEDEWSTWTPCSATCGTAHQKRTRSCGYSCSATESRICEHTPCTVDEHIPENTTKGWVTPTESGTPVPESGQIDSCDRWLSCKSEFLSSYLHRVLTELPSCPCTYPTEAVYSSLTLRDETLARSFRWRDASGGRERLDIYTPGARFCLRSLLSRESSSLGAQHCCYDQSLKLMTRGRAAGIPNLISADFSPELHYKADVLPWILCKGDWSRIHAIRPPNNGRGCLENPSEEEYLLQLQEAREY</sequence>
<dbReference type="AGR" id="Xenbase:XB-GENE-6486888"/>
<organism evidence="6 7">
    <name type="scientific">Xenopus laevis</name>
    <name type="common">African clawed frog</name>
    <dbReference type="NCBI Taxonomy" id="8355"/>
    <lineage>
        <taxon>Eukaryota</taxon>
        <taxon>Metazoa</taxon>
        <taxon>Chordata</taxon>
        <taxon>Craniata</taxon>
        <taxon>Vertebrata</taxon>
        <taxon>Euteleostomi</taxon>
        <taxon>Amphibia</taxon>
        <taxon>Batrachia</taxon>
        <taxon>Anura</taxon>
        <taxon>Pipoidea</taxon>
        <taxon>Pipidae</taxon>
        <taxon>Xenopodinae</taxon>
        <taxon>Xenopus</taxon>
        <taxon>Xenopus</taxon>
    </lineage>
</organism>
<dbReference type="Pfam" id="PF03782">
    <property type="entry name" value="AMOP"/>
    <property type="match status" value="1"/>
</dbReference>
<dbReference type="OMA" id="ESRACDL"/>
<dbReference type="InterPro" id="IPR051867">
    <property type="entry name" value="Angio_Inhib/Adhesion_GPCR"/>
</dbReference>
<dbReference type="GO" id="GO:0005576">
    <property type="term" value="C:extracellular region"/>
    <property type="evidence" value="ECO:0007669"/>
    <property type="project" value="UniProtKB-SubCell"/>
</dbReference>
<evidence type="ECO:0000256" key="4">
    <source>
        <dbReference type="ARBA" id="ARBA00022729"/>
    </source>
</evidence>
<dbReference type="PANTHER" id="PTHR10239">
    <property type="entry name" value="ISTHMIN-2"/>
    <property type="match status" value="1"/>
</dbReference>
<proteinExistence type="inferred from homology"/>
<dbReference type="Gene3D" id="2.20.100.10">
    <property type="entry name" value="Thrombospondin type-1 (TSP1) repeat"/>
    <property type="match status" value="1"/>
</dbReference>
<comment type="similarity">
    <text evidence="2">Belongs to the isthmin family.</text>
</comment>
<evidence type="ECO:0000256" key="1">
    <source>
        <dbReference type="ARBA" id="ARBA00004613"/>
    </source>
</evidence>
<dbReference type="RefSeq" id="XP_018085859.1">
    <property type="nucleotide sequence ID" value="XM_018230370.2"/>
</dbReference>
<dbReference type="AlphaFoldDB" id="A0A1L8F9D1"/>
<dbReference type="KEGG" id="xla:108698689"/>
<keyword evidence="5" id="KW-1015">Disulfide bond</keyword>
<accession>A0A1L8F9D1</accession>
<dbReference type="Xenbase" id="XB-GENE-6486888">
    <property type="gene designation" value="ism2.L"/>
</dbReference>
<protein>
    <submittedName>
        <fullName evidence="7">Isthmin-2 isoform X1</fullName>
    </submittedName>
</protein>
<evidence type="ECO:0000313" key="7">
    <source>
        <dbReference type="RefSeq" id="XP_018085859.1"/>
    </source>
</evidence>
<gene>
    <name evidence="7 8" type="primary">ism2.L</name>
</gene>
<dbReference type="Bgee" id="108698689">
    <property type="expression patterns" value="Expressed in internal ear and 18 other cell types or tissues"/>
</dbReference>
<dbReference type="PROSITE" id="PS50092">
    <property type="entry name" value="TSP1"/>
    <property type="match status" value="1"/>
</dbReference>
<dbReference type="InterPro" id="IPR000884">
    <property type="entry name" value="TSP1_rpt"/>
</dbReference>
<dbReference type="CTD" id="108698689"/>
<dbReference type="PaxDb" id="8355-A0A1L8F9D1"/>
<dbReference type="SMART" id="SM00209">
    <property type="entry name" value="TSP1"/>
    <property type="match status" value="1"/>
</dbReference>
<name>A0A1L8F9D1_XENLA</name>
<keyword evidence="4" id="KW-0732">Signal</keyword>
<dbReference type="SMART" id="SM00723">
    <property type="entry name" value="AMOP"/>
    <property type="match status" value="1"/>
</dbReference>
<evidence type="ECO:0000256" key="3">
    <source>
        <dbReference type="ARBA" id="ARBA00022525"/>
    </source>
</evidence>
<evidence type="ECO:0000313" key="8">
    <source>
        <dbReference type="Xenbase" id="XB-GENE-6486888"/>
    </source>
</evidence>
<dbReference type="Pfam" id="PF00090">
    <property type="entry name" value="TSP_1"/>
    <property type="match status" value="1"/>
</dbReference>
<dbReference type="STRING" id="8355.A0A1L8F9D1"/>
<dbReference type="Proteomes" id="UP000186698">
    <property type="component" value="Chromosome 8L"/>
</dbReference>
<dbReference type="PANTHER" id="PTHR10239:SF28">
    <property type="entry name" value="ISTHMIN-2"/>
    <property type="match status" value="1"/>
</dbReference>
<dbReference type="SUPFAM" id="SSF82895">
    <property type="entry name" value="TSP-1 type 1 repeat"/>
    <property type="match status" value="1"/>
</dbReference>
<evidence type="ECO:0000256" key="5">
    <source>
        <dbReference type="ARBA" id="ARBA00023157"/>
    </source>
</evidence>
<dbReference type="OrthoDB" id="9930623at2759"/>
<dbReference type="PROSITE" id="PS50856">
    <property type="entry name" value="AMOP"/>
    <property type="match status" value="1"/>
</dbReference>
<reference evidence="7" key="1">
    <citation type="submission" date="2025-08" db="UniProtKB">
        <authorList>
            <consortium name="RefSeq"/>
        </authorList>
    </citation>
    <scope>IDENTIFICATION</scope>
    <source>
        <strain evidence="7">J_2021</strain>
        <tissue evidence="7">Erythrocytes</tissue>
    </source>
</reference>